<gene>
    <name evidence="3" type="ORF">ALQ05_01223</name>
</gene>
<evidence type="ECO:0000256" key="1">
    <source>
        <dbReference type="SAM" id="Coils"/>
    </source>
</evidence>
<organism evidence="3 4">
    <name type="scientific">Pseudomonas amygdali pv. mori</name>
    <dbReference type="NCBI Taxonomy" id="34065"/>
    <lineage>
        <taxon>Bacteria</taxon>
        <taxon>Pseudomonadati</taxon>
        <taxon>Pseudomonadota</taxon>
        <taxon>Gammaproteobacteria</taxon>
        <taxon>Pseudomonadales</taxon>
        <taxon>Pseudomonadaceae</taxon>
        <taxon>Pseudomonas</taxon>
        <taxon>Pseudomonas amygdali</taxon>
    </lineage>
</organism>
<reference evidence="3 4" key="1">
    <citation type="submission" date="2018-08" db="EMBL/GenBank/DDBJ databases">
        <title>Recombination of ecologically and evolutionarily significant loci maintains genetic cohesion in the Pseudomonas syringae species complex.</title>
        <authorList>
            <person name="Dillon M."/>
            <person name="Thakur S."/>
            <person name="Almeida R.N.D."/>
            <person name="Weir B.S."/>
            <person name="Guttman D.S."/>
        </authorList>
    </citation>
    <scope>NUCLEOTIDE SEQUENCE [LARGE SCALE GENOMIC DNA]</scope>
    <source>
        <strain evidence="3 4">ICMP 535</strain>
    </source>
</reference>
<feature type="domain" description="Rad50/SbcC-type AAA" evidence="2">
    <location>
        <begin position="11"/>
        <end position="211"/>
    </location>
</feature>
<sequence>MSSWTKMKIKKVEIEAFRAYKLKSEGTFDFTQANGDPSDFVAIYAPNGFGKSSFYDAVEWAVTNHLERLGGEYNKVNFEGAAKITKDENVGQKILRNKYVNDKVPTEVVVSTTRSEPFSRRLPNIRTNGRDLKFGDNKKKENEFFRRVILSQDEIDRFLREAKPQDRYVKFMESFGGDLEIARKELSALISDNKADLSALDKRRESIIDELEQPVDGSVFDHFNGVASQLNLAGENIILADENFSSLAEHALSSSLISRQHELGVAYDANARTIETLTGRLAKIPEVALHSSFLVAQKSNFARLSKGVADGEKYQGLLDSHTKYEEDLQQASARLEDVGRVADNADYYFGTVSRLQELSARQAEVKEACSAASAKLVGVEREFSDVKQELQLADERTLVLRNSIENSGPVYSELSTRRARVSVIEKQISDKEISIRLDESKFLELGREFEAVSAQKVSAESLLSGSVRLTLLDKERVDILAKCFNELELMGGHDLTIHATQKALAQQMELHERIVASGLEYLSAWPSKICPLCSTPHESEAVLLDIVKGQSLLSQLSHDNAEKLAISRARQRELNDEIQTITREALTAHAEQTAILRVKVKDSGERLSKAKAEMSALDSELKATVIRIHELEQSVWGLSSDDLLNRAGAELSQLTGKRSSLTTRQAELGEKIATLKKAITQNDSDYQALVAEATSKTDADSYALVHRYLSVNGLLPVDLKEYCALRKAALEAEVVKLKLAAEALVAKANALHQEMLAEGNWISLSQLKEQKENLDLSLAQAQASQTAFYDSLIDLVVATPQDDLTTVEALIVKKMQQCRQQEQELERKISSFKLLMELLSSFKPYIERLSLEEELVRVERELDQRSRVDTTLVEERNAIVAELKTLIDDFFYEGLINAIYKKIDPHPSFKKVEFKADFDSDKPGLNIVVSDESGAYISPILYFSAAQSNILSLSVFLASALHAKDDNGDPVDVVMIDDPIQSMDSINILSTIDLLRSICLQFKKQVIISTHDENFFGLLQRKIPAEIIGSKFLQLKKFGVAVPVEPFLN</sequence>
<proteinExistence type="predicted"/>
<dbReference type="GO" id="GO:0016887">
    <property type="term" value="F:ATP hydrolysis activity"/>
    <property type="evidence" value="ECO:0007669"/>
    <property type="project" value="InterPro"/>
</dbReference>
<evidence type="ECO:0000313" key="4">
    <source>
        <dbReference type="Proteomes" id="UP000279553"/>
    </source>
</evidence>
<dbReference type="PANTHER" id="PTHR32114:SF2">
    <property type="entry name" value="ABC TRANSPORTER ABCH.3"/>
    <property type="match status" value="1"/>
</dbReference>
<dbReference type="SUPFAM" id="SSF52540">
    <property type="entry name" value="P-loop containing nucleoside triphosphate hydrolases"/>
    <property type="match status" value="1"/>
</dbReference>
<feature type="coiled-coil region" evidence="1">
    <location>
        <begin position="815"/>
        <end position="868"/>
    </location>
</feature>
<dbReference type="Proteomes" id="UP000279553">
    <property type="component" value="Unassembled WGS sequence"/>
</dbReference>
<dbReference type="EMBL" id="RBRD01000292">
    <property type="protein sequence ID" value="RMQ30768.1"/>
    <property type="molecule type" value="Genomic_DNA"/>
</dbReference>
<feature type="coiled-coil region" evidence="1">
    <location>
        <begin position="727"/>
        <end position="784"/>
    </location>
</feature>
<dbReference type="InterPro" id="IPR027417">
    <property type="entry name" value="P-loop_NTPase"/>
</dbReference>
<evidence type="ECO:0000313" key="3">
    <source>
        <dbReference type="EMBL" id="RMQ30768.1"/>
    </source>
</evidence>
<keyword evidence="1" id="KW-0175">Coiled coil</keyword>
<dbReference type="Gene3D" id="3.40.50.300">
    <property type="entry name" value="P-loop containing nucleotide triphosphate hydrolases"/>
    <property type="match status" value="2"/>
</dbReference>
<name>A0A3M4KNF2_PSEA0</name>
<dbReference type="Pfam" id="PF13476">
    <property type="entry name" value="AAA_23"/>
    <property type="match status" value="1"/>
</dbReference>
<protein>
    <submittedName>
        <fullName evidence="3">RecF/RecN/SMC N terminal domain protein</fullName>
    </submittedName>
</protein>
<comment type="caution">
    <text evidence="3">The sequence shown here is derived from an EMBL/GenBank/DDBJ whole genome shotgun (WGS) entry which is preliminary data.</text>
</comment>
<dbReference type="PANTHER" id="PTHR32114">
    <property type="entry name" value="ABC TRANSPORTER ABCH.3"/>
    <property type="match status" value="1"/>
</dbReference>
<dbReference type="AlphaFoldDB" id="A0A3M4KNF2"/>
<dbReference type="InterPro" id="IPR038729">
    <property type="entry name" value="Rad50/SbcC_AAA"/>
</dbReference>
<evidence type="ECO:0000259" key="2">
    <source>
        <dbReference type="Pfam" id="PF13476"/>
    </source>
</evidence>
<accession>A0A3M4KNF2</accession>
<dbReference type="GO" id="GO:0006302">
    <property type="term" value="P:double-strand break repair"/>
    <property type="evidence" value="ECO:0007669"/>
    <property type="project" value="InterPro"/>
</dbReference>